<protein>
    <submittedName>
        <fullName evidence="3">ABC transporter substrate-binding protein</fullName>
    </submittedName>
</protein>
<accession>A0AB38YV16</accession>
<proteinExistence type="predicted"/>
<dbReference type="InterPro" id="IPR015168">
    <property type="entry name" value="SsuA/THI5"/>
</dbReference>
<feature type="chain" id="PRO_5044287802" evidence="1">
    <location>
        <begin position="28"/>
        <end position="334"/>
    </location>
</feature>
<evidence type="ECO:0000313" key="4">
    <source>
        <dbReference type="Proteomes" id="UP001256400"/>
    </source>
</evidence>
<evidence type="ECO:0000313" key="3">
    <source>
        <dbReference type="EMBL" id="WND05172.1"/>
    </source>
</evidence>
<dbReference type="PANTHER" id="PTHR31528">
    <property type="entry name" value="4-AMINO-5-HYDROXYMETHYL-2-METHYLPYRIMIDINE PHOSPHATE SYNTHASE THI11-RELATED"/>
    <property type="match status" value="1"/>
</dbReference>
<dbReference type="Pfam" id="PF09084">
    <property type="entry name" value="NMT1"/>
    <property type="match status" value="1"/>
</dbReference>
<dbReference type="InterPro" id="IPR027939">
    <property type="entry name" value="NMT1/THI5"/>
</dbReference>
<gene>
    <name evidence="3" type="ORF">RHP80_13360</name>
</gene>
<evidence type="ECO:0000259" key="2">
    <source>
        <dbReference type="Pfam" id="PF09084"/>
    </source>
</evidence>
<reference evidence="3" key="1">
    <citation type="submission" date="2023-09" db="EMBL/GenBank/DDBJ databases">
        <title>Acinetobacter soli.</title>
        <authorList>
            <person name="Kim B."/>
            <person name="Kim D."/>
            <person name="Park D."/>
        </authorList>
    </citation>
    <scope>NUCLEOTIDE SEQUENCE</scope>
    <source>
        <strain evidence="3">2023.05</strain>
    </source>
</reference>
<dbReference type="AlphaFoldDB" id="A0AB38YV16"/>
<keyword evidence="1" id="KW-0732">Signal</keyword>
<evidence type="ECO:0000256" key="1">
    <source>
        <dbReference type="SAM" id="SignalP"/>
    </source>
</evidence>
<organism evidence="3 4">
    <name type="scientific">Acinetobacter soli</name>
    <dbReference type="NCBI Taxonomy" id="487316"/>
    <lineage>
        <taxon>Bacteria</taxon>
        <taxon>Pseudomonadati</taxon>
        <taxon>Pseudomonadota</taxon>
        <taxon>Gammaproteobacteria</taxon>
        <taxon>Moraxellales</taxon>
        <taxon>Moraxellaceae</taxon>
        <taxon>Acinetobacter</taxon>
    </lineage>
</organism>
<name>A0AB38YV16_9GAMM</name>
<dbReference type="PANTHER" id="PTHR31528:SF3">
    <property type="entry name" value="THIAMINE BIOSYNTHESIS PROTEIN HI_0357-RELATED"/>
    <property type="match status" value="1"/>
</dbReference>
<feature type="signal peptide" evidence="1">
    <location>
        <begin position="1"/>
        <end position="27"/>
    </location>
</feature>
<dbReference type="Proteomes" id="UP001256400">
    <property type="component" value="Chromosome"/>
</dbReference>
<dbReference type="EMBL" id="CP134206">
    <property type="protein sequence ID" value="WND05172.1"/>
    <property type="molecule type" value="Genomic_DNA"/>
</dbReference>
<dbReference type="Gene3D" id="3.40.190.10">
    <property type="entry name" value="Periplasmic binding protein-like II"/>
    <property type="match status" value="2"/>
</dbReference>
<sequence length="334" mass="37068">MNKYHGLGKSRLAVVAASLLFLTSAQANDKLVLQTTWYAQAEQGGYYQALAEGIYKKYGLDVTIKVGGPQINNMTLLLAKRADVIINYDLQVLKGIESGFPIKAIAAPFQVDPQGLITHADVKSLSDLKDKTILVSTSGQASWWPWLRGKYNLNIAQARPYTFNMQPFLADKNVAQQAYATSEVLQAKKVEPSSKFFLFAKDGYPAYGGILVTRNDLIQTKPEVLQRFVKASMEGWKSYLKNPAPGNALIKKENRNMDDALLAFGVAQMKSLGLIEGGDAKTMGIGVMTDARWSKTRDFMVQSKLLKPQTQWKSAYTLQFVQPKSNKKLNISSR</sequence>
<dbReference type="GO" id="GO:0009228">
    <property type="term" value="P:thiamine biosynthetic process"/>
    <property type="evidence" value="ECO:0007669"/>
    <property type="project" value="InterPro"/>
</dbReference>
<dbReference type="SUPFAM" id="SSF53850">
    <property type="entry name" value="Periplasmic binding protein-like II"/>
    <property type="match status" value="1"/>
</dbReference>
<dbReference type="RefSeq" id="WP_055415734.1">
    <property type="nucleotide sequence ID" value="NZ_BKFD01000023.1"/>
</dbReference>
<feature type="domain" description="SsuA/THI5-like" evidence="2">
    <location>
        <begin position="43"/>
        <end position="244"/>
    </location>
</feature>